<organism evidence="1 2">
    <name type="scientific">Rohdeia mirabilis</name>
    <dbReference type="NCBI Taxonomy" id="2528008"/>
    <lineage>
        <taxon>Bacteria</taxon>
        <taxon>Pseudomonadati</taxon>
        <taxon>Planctomycetota</taxon>
        <taxon>Planctomycetia</taxon>
        <taxon>Planctomycetia incertae sedis</taxon>
        <taxon>Rohdeia</taxon>
    </lineage>
</organism>
<dbReference type="RefSeq" id="WP_145189105.1">
    <property type="nucleotide sequence ID" value="NZ_CP036290.1"/>
</dbReference>
<accession>A0A518D244</accession>
<dbReference type="InterPro" id="IPR011989">
    <property type="entry name" value="ARM-like"/>
</dbReference>
<keyword evidence="2" id="KW-1185">Reference proteome</keyword>
<name>A0A518D244_9BACT</name>
<dbReference type="OrthoDB" id="287643at2"/>
<evidence type="ECO:0000313" key="2">
    <source>
        <dbReference type="Proteomes" id="UP000319342"/>
    </source>
</evidence>
<evidence type="ECO:0008006" key="3">
    <source>
        <dbReference type="Google" id="ProtNLM"/>
    </source>
</evidence>
<reference evidence="1 2" key="1">
    <citation type="submission" date="2019-02" db="EMBL/GenBank/DDBJ databases">
        <title>Deep-cultivation of Planctomycetes and their phenomic and genomic characterization uncovers novel biology.</title>
        <authorList>
            <person name="Wiegand S."/>
            <person name="Jogler M."/>
            <person name="Boedeker C."/>
            <person name="Pinto D."/>
            <person name="Vollmers J."/>
            <person name="Rivas-Marin E."/>
            <person name="Kohn T."/>
            <person name="Peeters S.H."/>
            <person name="Heuer A."/>
            <person name="Rast P."/>
            <person name="Oberbeckmann S."/>
            <person name="Bunk B."/>
            <person name="Jeske O."/>
            <person name="Meyerdierks A."/>
            <person name="Storesund J.E."/>
            <person name="Kallscheuer N."/>
            <person name="Luecker S."/>
            <person name="Lage O.M."/>
            <person name="Pohl T."/>
            <person name="Merkel B.J."/>
            <person name="Hornburger P."/>
            <person name="Mueller R.-W."/>
            <person name="Bruemmer F."/>
            <person name="Labrenz M."/>
            <person name="Spormann A.M."/>
            <person name="Op den Camp H."/>
            <person name="Overmann J."/>
            <person name="Amann R."/>
            <person name="Jetten M.S.M."/>
            <person name="Mascher T."/>
            <person name="Medema M.H."/>
            <person name="Devos D.P."/>
            <person name="Kaster A.-K."/>
            <person name="Ovreas L."/>
            <person name="Rohde M."/>
            <person name="Galperin M.Y."/>
            <person name="Jogler C."/>
        </authorList>
    </citation>
    <scope>NUCLEOTIDE SEQUENCE [LARGE SCALE GENOMIC DNA]</scope>
    <source>
        <strain evidence="1 2">Pla163</strain>
    </source>
</reference>
<evidence type="ECO:0000313" key="1">
    <source>
        <dbReference type="EMBL" id="QDU85551.1"/>
    </source>
</evidence>
<sequence>MSHLRSSRLGRARSAVASFGLACLIGCASPNDGSTRRQLTEDELASYPIEVGELSNRPIALNDGRDPGAVLADLDGQLKRWNELLLSADQTDQRMCRRLEEYLKIQSRNHFGLLERELTGGNARNRSIAAATLGFSADPRATGLLVAAMDDPRVEVIDAALLGLGLLADIETPMEPLGRKLELAPEGWTRNNAAYAIKRLAEAGAPTESIHGSVRLALLDSWDSVRAQAAATLLVIGDRDDIIALRDSLYDPATMVALAAAKAIRRIATDDETARGEAARTLFAAWQELKNRNLQTAVRSELAVLSGRNWGEDTERWREWAYGLP</sequence>
<gene>
    <name evidence="1" type="ORF">Pla163_26830</name>
</gene>
<dbReference type="EMBL" id="CP036290">
    <property type="protein sequence ID" value="QDU85551.1"/>
    <property type="molecule type" value="Genomic_DNA"/>
</dbReference>
<dbReference type="Gene3D" id="1.25.10.10">
    <property type="entry name" value="Leucine-rich Repeat Variant"/>
    <property type="match status" value="1"/>
</dbReference>
<protein>
    <recommendedName>
        <fullName evidence="3">HEAT repeat protein</fullName>
    </recommendedName>
</protein>
<dbReference type="SUPFAM" id="SSF48371">
    <property type="entry name" value="ARM repeat"/>
    <property type="match status" value="1"/>
</dbReference>
<proteinExistence type="predicted"/>
<dbReference type="InterPro" id="IPR016024">
    <property type="entry name" value="ARM-type_fold"/>
</dbReference>
<dbReference type="Proteomes" id="UP000319342">
    <property type="component" value="Chromosome"/>
</dbReference>
<dbReference type="AlphaFoldDB" id="A0A518D244"/>